<name>A0A2M6Z2J8_9BACT</name>
<sequence length="463" mass="52614">MSFSKIFLYFCISFLAGIFISSFFNPAIIAGLVILVVFVLGIFCFLFRRRGEGSFPRKPVIIFGACLIIFLLGNFRFQVANFFAENNAFLKYSNQKITILGIISNEPEINDNNAKLKIKVKYLNGIEIKGKVLVTVSKYNNFSYGDKLRITGILRVPPIFKDFNYRDYLKKEKIYVLMDEPDINLISKNCGNFIYNKILVLKNKLRENIEKNLSLNEGAILGAIMLGDQRKISYDLKEKLNKTGLRHITAVSGMHIAILTSLLMTFLIALGFWRGQAFYLTVLFIFFYILMIGIPASALRAAIMGFLFLLAQKIGRVSMSSRAVIFAAALMCFFNPFLLRFDIGFQLSFLAVLGIIYLSPIFESWFKKIPFFVKKLLSPIRGLLSMTLSAQIFTLPILIYNFGYFSPIGIVTNILIVPFLPYIMGLGFLFALMGIIYQSFGWLLSLPANILLIYIIKVINFFA</sequence>
<dbReference type="InterPro" id="IPR004477">
    <property type="entry name" value="ComEC_N"/>
</dbReference>
<dbReference type="PANTHER" id="PTHR30619">
    <property type="entry name" value="DNA INTERNALIZATION/COMPETENCE PROTEIN COMEC/REC2"/>
    <property type="match status" value="1"/>
</dbReference>
<gene>
    <name evidence="9" type="ORF">COS93_02055</name>
</gene>
<organism evidence="9 10">
    <name type="scientific">bacterium (Candidatus Gribaldobacteria) CG07_land_8_20_14_0_80_33_18</name>
    <dbReference type="NCBI Taxonomy" id="2014272"/>
    <lineage>
        <taxon>Bacteria</taxon>
        <taxon>Candidatus Gribaldobacteria</taxon>
    </lineage>
</organism>
<protein>
    <recommendedName>
        <fullName evidence="11">ComEC/Rec2-related protein domain-containing protein</fullName>
    </recommendedName>
</protein>
<dbReference type="NCBIfam" id="TIGR00360">
    <property type="entry name" value="ComEC_N-term"/>
    <property type="match status" value="1"/>
</dbReference>
<evidence type="ECO:0000256" key="1">
    <source>
        <dbReference type="ARBA" id="ARBA00004651"/>
    </source>
</evidence>
<evidence type="ECO:0000259" key="8">
    <source>
        <dbReference type="Pfam" id="PF13567"/>
    </source>
</evidence>
<feature type="transmembrane region" description="Helical" evidence="6">
    <location>
        <begin position="60"/>
        <end position="77"/>
    </location>
</feature>
<feature type="transmembrane region" description="Helical" evidence="6">
    <location>
        <begin position="345"/>
        <end position="362"/>
    </location>
</feature>
<dbReference type="Pfam" id="PF13567">
    <property type="entry name" value="DUF4131"/>
    <property type="match status" value="1"/>
</dbReference>
<proteinExistence type="predicted"/>
<evidence type="ECO:0008006" key="11">
    <source>
        <dbReference type="Google" id="ProtNLM"/>
    </source>
</evidence>
<comment type="caution">
    <text evidence="9">The sequence shown here is derived from an EMBL/GenBank/DDBJ whole genome shotgun (WGS) entry which is preliminary data.</text>
</comment>
<feature type="domain" description="DUF4131" evidence="8">
    <location>
        <begin position="31"/>
        <end position="178"/>
    </location>
</feature>
<evidence type="ECO:0000256" key="5">
    <source>
        <dbReference type="ARBA" id="ARBA00023136"/>
    </source>
</evidence>
<feature type="transmembrane region" description="Helical" evidence="6">
    <location>
        <begin position="440"/>
        <end position="462"/>
    </location>
</feature>
<comment type="subcellular location">
    <subcellularLocation>
        <location evidence="1">Cell membrane</location>
        <topology evidence="1">Multi-pass membrane protein</topology>
    </subcellularLocation>
</comment>
<feature type="transmembrane region" description="Helical" evidence="6">
    <location>
        <begin position="323"/>
        <end position="339"/>
    </location>
</feature>
<evidence type="ECO:0000256" key="4">
    <source>
        <dbReference type="ARBA" id="ARBA00022989"/>
    </source>
</evidence>
<dbReference type="Proteomes" id="UP000228777">
    <property type="component" value="Unassembled WGS sequence"/>
</dbReference>
<accession>A0A2M6Z2J8</accession>
<dbReference type="PANTHER" id="PTHR30619:SF7">
    <property type="entry name" value="BETA-LACTAMASE DOMAIN PROTEIN"/>
    <property type="match status" value="1"/>
</dbReference>
<feature type="transmembrane region" description="Helical" evidence="6">
    <location>
        <begin position="6"/>
        <end position="24"/>
    </location>
</feature>
<evidence type="ECO:0000313" key="10">
    <source>
        <dbReference type="Proteomes" id="UP000228777"/>
    </source>
</evidence>
<dbReference type="InterPro" id="IPR025405">
    <property type="entry name" value="DUF4131"/>
</dbReference>
<keyword evidence="5 6" id="KW-0472">Membrane</keyword>
<feature type="domain" description="ComEC/Rec2-related protein" evidence="7">
    <location>
        <begin position="225"/>
        <end position="463"/>
    </location>
</feature>
<evidence type="ECO:0000256" key="3">
    <source>
        <dbReference type="ARBA" id="ARBA00022692"/>
    </source>
</evidence>
<feature type="transmembrane region" description="Helical" evidence="6">
    <location>
        <begin position="383"/>
        <end position="402"/>
    </location>
</feature>
<dbReference type="AlphaFoldDB" id="A0A2M6Z2J8"/>
<dbReference type="EMBL" id="PEWP01000039">
    <property type="protein sequence ID" value="PIU46634.1"/>
    <property type="molecule type" value="Genomic_DNA"/>
</dbReference>
<dbReference type="Pfam" id="PF03772">
    <property type="entry name" value="Competence"/>
    <property type="match status" value="1"/>
</dbReference>
<feature type="transmembrane region" description="Helical" evidence="6">
    <location>
        <begin position="408"/>
        <end position="433"/>
    </location>
</feature>
<evidence type="ECO:0000259" key="7">
    <source>
        <dbReference type="Pfam" id="PF03772"/>
    </source>
</evidence>
<evidence type="ECO:0000256" key="2">
    <source>
        <dbReference type="ARBA" id="ARBA00022475"/>
    </source>
</evidence>
<feature type="transmembrane region" description="Helical" evidence="6">
    <location>
        <begin position="278"/>
        <end position="311"/>
    </location>
</feature>
<keyword evidence="3 6" id="KW-0812">Transmembrane</keyword>
<keyword evidence="4 6" id="KW-1133">Transmembrane helix</keyword>
<reference evidence="10" key="1">
    <citation type="submission" date="2017-09" db="EMBL/GenBank/DDBJ databases">
        <title>Depth-based differentiation of microbial function through sediment-hosted aquifers and enrichment of novel symbionts in the deep terrestrial subsurface.</title>
        <authorList>
            <person name="Probst A.J."/>
            <person name="Ladd B."/>
            <person name="Jarett J.K."/>
            <person name="Geller-Mcgrath D.E."/>
            <person name="Sieber C.M.K."/>
            <person name="Emerson J.B."/>
            <person name="Anantharaman K."/>
            <person name="Thomas B.C."/>
            <person name="Malmstrom R."/>
            <person name="Stieglmeier M."/>
            <person name="Klingl A."/>
            <person name="Woyke T."/>
            <person name="Ryan C.M."/>
            <person name="Banfield J.F."/>
        </authorList>
    </citation>
    <scope>NUCLEOTIDE SEQUENCE [LARGE SCALE GENOMIC DNA]</scope>
</reference>
<dbReference type="InterPro" id="IPR052159">
    <property type="entry name" value="Competence_DNA_uptake"/>
</dbReference>
<feature type="transmembrane region" description="Helical" evidence="6">
    <location>
        <begin position="29"/>
        <end position="48"/>
    </location>
</feature>
<keyword evidence="2" id="KW-1003">Cell membrane</keyword>
<dbReference type="GO" id="GO:0005886">
    <property type="term" value="C:plasma membrane"/>
    <property type="evidence" value="ECO:0007669"/>
    <property type="project" value="UniProtKB-SubCell"/>
</dbReference>
<feature type="transmembrane region" description="Helical" evidence="6">
    <location>
        <begin position="248"/>
        <end position="272"/>
    </location>
</feature>
<evidence type="ECO:0000256" key="6">
    <source>
        <dbReference type="SAM" id="Phobius"/>
    </source>
</evidence>
<evidence type="ECO:0000313" key="9">
    <source>
        <dbReference type="EMBL" id="PIU46634.1"/>
    </source>
</evidence>